<feature type="compositionally biased region" description="Basic and acidic residues" evidence="1">
    <location>
        <begin position="21"/>
        <end position="52"/>
    </location>
</feature>
<dbReference type="AlphaFoldDB" id="A0A9D3ZGM9"/>
<organism evidence="2 3">
    <name type="scientific">Gossypium stocksii</name>
    <dbReference type="NCBI Taxonomy" id="47602"/>
    <lineage>
        <taxon>Eukaryota</taxon>
        <taxon>Viridiplantae</taxon>
        <taxon>Streptophyta</taxon>
        <taxon>Embryophyta</taxon>
        <taxon>Tracheophyta</taxon>
        <taxon>Spermatophyta</taxon>
        <taxon>Magnoliopsida</taxon>
        <taxon>eudicotyledons</taxon>
        <taxon>Gunneridae</taxon>
        <taxon>Pentapetalae</taxon>
        <taxon>rosids</taxon>
        <taxon>malvids</taxon>
        <taxon>Malvales</taxon>
        <taxon>Malvaceae</taxon>
        <taxon>Malvoideae</taxon>
        <taxon>Gossypium</taxon>
    </lineage>
</organism>
<comment type="caution">
    <text evidence="2">The sequence shown here is derived from an EMBL/GenBank/DDBJ whole genome shotgun (WGS) entry which is preliminary data.</text>
</comment>
<gene>
    <name evidence="2" type="ORF">J1N35_045060</name>
</gene>
<dbReference type="Proteomes" id="UP000828251">
    <property type="component" value="Unassembled WGS sequence"/>
</dbReference>
<sequence>MELCVDPLGSRERSSSTVASELERAAKKVKNREVTRVESDDQEKKETRSKASFRDMLMSNIETEEGRVSNLEEFSVGMKETLKVVKGRTVEYRRVLEAMMIVMTEKTEAMMTALKEQFEELMGELVVCKVVLGKEVLSATPNHKTDVSKPEKFKGTKSTRYIDNFL</sequence>
<evidence type="ECO:0000313" key="2">
    <source>
        <dbReference type="EMBL" id="KAH1032886.1"/>
    </source>
</evidence>
<name>A0A9D3ZGM9_9ROSI</name>
<proteinExistence type="predicted"/>
<dbReference type="OrthoDB" id="10386947at2759"/>
<keyword evidence="3" id="KW-1185">Reference proteome</keyword>
<protein>
    <submittedName>
        <fullName evidence="2">Uncharacterized protein</fullName>
    </submittedName>
</protein>
<feature type="region of interest" description="Disordered" evidence="1">
    <location>
        <begin position="1"/>
        <end position="52"/>
    </location>
</feature>
<dbReference type="EMBL" id="JAIQCV010000013">
    <property type="protein sequence ID" value="KAH1032886.1"/>
    <property type="molecule type" value="Genomic_DNA"/>
</dbReference>
<evidence type="ECO:0000313" key="3">
    <source>
        <dbReference type="Proteomes" id="UP000828251"/>
    </source>
</evidence>
<evidence type="ECO:0000256" key="1">
    <source>
        <dbReference type="SAM" id="MobiDB-lite"/>
    </source>
</evidence>
<reference evidence="2 3" key="1">
    <citation type="journal article" date="2021" name="Plant Biotechnol. J.">
        <title>Multi-omics assisted identification of the key and species-specific regulatory components of drought-tolerant mechanisms in Gossypium stocksii.</title>
        <authorList>
            <person name="Yu D."/>
            <person name="Ke L."/>
            <person name="Zhang D."/>
            <person name="Wu Y."/>
            <person name="Sun Y."/>
            <person name="Mei J."/>
            <person name="Sun J."/>
            <person name="Sun Y."/>
        </authorList>
    </citation>
    <scope>NUCLEOTIDE SEQUENCE [LARGE SCALE GENOMIC DNA]</scope>
    <source>
        <strain evidence="3">cv. E1</strain>
        <tissue evidence="2">Leaf</tissue>
    </source>
</reference>
<accession>A0A9D3ZGM9</accession>